<protein>
    <submittedName>
        <fullName evidence="1">Uncharacterized protein</fullName>
    </submittedName>
</protein>
<accession>A0ACC0Z5M7</accession>
<organism evidence="1 2">
    <name type="scientific">Pistacia integerrima</name>
    <dbReference type="NCBI Taxonomy" id="434235"/>
    <lineage>
        <taxon>Eukaryota</taxon>
        <taxon>Viridiplantae</taxon>
        <taxon>Streptophyta</taxon>
        <taxon>Embryophyta</taxon>
        <taxon>Tracheophyta</taxon>
        <taxon>Spermatophyta</taxon>
        <taxon>Magnoliopsida</taxon>
        <taxon>eudicotyledons</taxon>
        <taxon>Gunneridae</taxon>
        <taxon>Pentapetalae</taxon>
        <taxon>rosids</taxon>
        <taxon>malvids</taxon>
        <taxon>Sapindales</taxon>
        <taxon>Anacardiaceae</taxon>
        <taxon>Pistacia</taxon>
    </lineage>
</organism>
<gene>
    <name evidence="1" type="ORF">Pint_05901</name>
</gene>
<reference evidence="2" key="1">
    <citation type="journal article" date="2023" name="G3 (Bethesda)">
        <title>Genome assembly and association tests identify interacting loci associated with vigor, precocity, and sex in interspecific pistachio rootstocks.</title>
        <authorList>
            <person name="Palmer W."/>
            <person name="Jacygrad E."/>
            <person name="Sagayaradj S."/>
            <person name="Cavanaugh K."/>
            <person name="Han R."/>
            <person name="Bertier L."/>
            <person name="Beede B."/>
            <person name="Kafkas S."/>
            <person name="Golino D."/>
            <person name="Preece J."/>
            <person name="Michelmore R."/>
        </authorList>
    </citation>
    <scope>NUCLEOTIDE SEQUENCE [LARGE SCALE GENOMIC DNA]</scope>
</reference>
<dbReference type="EMBL" id="CM047738">
    <property type="protein sequence ID" value="KAJ0045473.1"/>
    <property type="molecule type" value="Genomic_DNA"/>
</dbReference>
<sequence length="214" mass="24218">MAESYTKIITKNENQSGSKNLLSLFTDFSLNFPPFNRETKPDVISLSESETVPVHSKEEANTNQKQDVVKFSDPKPVVPPPLKLEVEDYSNPAAQWPLKLPFLNKQPKQVESVGVKEGQKTSVESENVSVKPNLVRFPDSARQIIPARLEFEAEEPAGRTSNPVVLWQVYALGGFLVLRWVWARWKERKERAAKKDSSDENDDTPADDDHYHSA</sequence>
<keyword evidence="2" id="KW-1185">Reference proteome</keyword>
<proteinExistence type="predicted"/>
<name>A0ACC0Z5M7_9ROSI</name>
<evidence type="ECO:0000313" key="2">
    <source>
        <dbReference type="Proteomes" id="UP001163603"/>
    </source>
</evidence>
<evidence type="ECO:0000313" key="1">
    <source>
        <dbReference type="EMBL" id="KAJ0045473.1"/>
    </source>
</evidence>
<comment type="caution">
    <text evidence="1">The sequence shown here is derived from an EMBL/GenBank/DDBJ whole genome shotgun (WGS) entry which is preliminary data.</text>
</comment>
<dbReference type="Proteomes" id="UP001163603">
    <property type="component" value="Chromosome 3"/>
</dbReference>